<dbReference type="InterPro" id="IPR002481">
    <property type="entry name" value="FUR"/>
</dbReference>
<dbReference type="GO" id="GO:0045892">
    <property type="term" value="P:negative regulation of DNA-templated transcription"/>
    <property type="evidence" value="ECO:0007669"/>
    <property type="project" value="TreeGrafter"/>
</dbReference>
<organism evidence="3 4">
    <name type="scientific">Anditalea andensis</name>
    <dbReference type="NCBI Taxonomy" id="1048983"/>
    <lineage>
        <taxon>Bacteria</taxon>
        <taxon>Pseudomonadati</taxon>
        <taxon>Bacteroidota</taxon>
        <taxon>Cytophagia</taxon>
        <taxon>Cytophagales</taxon>
        <taxon>Cytophagaceae</taxon>
        <taxon>Anditalea</taxon>
    </lineage>
</organism>
<feature type="binding site" evidence="1">
    <location>
        <position position="93"/>
    </location>
    <ligand>
        <name>Zn(2+)</name>
        <dbReference type="ChEBI" id="CHEBI:29105"/>
    </ligand>
</feature>
<gene>
    <name evidence="3" type="ORF">EL17_10715</name>
</gene>
<dbReference type="SUPFAM" id="SSF46785">
    <property type="entry name" value="Winged helix' DNA-binding domain"/>
    <property type="match status" value="1"/>
</dbReference>
<dbReference type="OrthoDB" id="594893at2"/>
<dbReference type="CDD" id="cd07153">
    <property type="entry name" value="Fur_like"/>
    <property type="match status" value="1"/>
</dbReference>
<dbReference type="EMBL" id="JMIH01000019">
    <property type="protein sequence ID" value="KEO73696.1"/>
    <property type="molecule type" value="Genomic_DNA"/>
</dbReference>
<dbReference type="GO" id="GO:0008270">
    <property type="term" value="F:zinc ion binding"/>
    <property type="evidence" value="ECO:0007669"/>
    <property type="project" value="TreeGrafter"/>
</dbReference>
<dbReference type="RefSeq" id="WP_035074125.1">
    <property type="nucleotide sequence ID" value="NZ_JMIH01000019.1"/>
</dbReference>
<dbReference type="PANTHER" id="PTHR33202:SF7">
    <property type="entry name" value="FERRIC UPTAKE REGULATION PROTEIN"/>
    <property type="match status" value="1"/>
</dbReference>
<feature type="binding site" evidence="2">
    <location>
        <position position="108"/>
    </location>
    <ligand>
        <name>Fe cation</name>
        <dbReference type="ChEBI" id="CHEBI:24875"/>
    </ligand>
</feature>
<evidence type="ECO:0000256" key="2">
    <source>
        <dbReference type="PIRSR" id="PIRSR602481-2"/>
    </source>
</evidence>
<name>A0A074KUP9_9BACT</name>
<dbReference type="Pfam" id="PF01475">
    <property type="entry name" value="FUR"/>
    <property type="match status" value="1"/>
</dbReference>
<dbReference type="GO" id="GO:0003700">
    <property type="term" value="F:DNA-binding transcription factor activity"/>
    <property type="evidence" value="ECO:0007669"/>
    <property type="project" value="InterPro"/>
</dbReference>
<proteinExistence type="predicted"/>
<dbReference type="AlphaFoldDB" id="A0A074KUP9"/>
<dbReference type="eggNOG" id="COG0735">
    <property type="taxonomic scope" value="Bacteria"/>
</dbReference>
<dbReference type="Proteomes" id="UP000027821">
    <property type="component" value="Unassembled WGS sequence"/>
</dbReference>
<dbReference type="Gene3D" id="1.10.10.10">
    <property type="entry name" value="Winged helix-like DNA-binding domain superfamily/Winged helix DNA-binding domain"/>
    <property type="match status" value="1"/>
</dbReference>
<comment type="caution">
    <text evidence="3">The sequence shown here is derived from an EMBL/GenBank/DDBJ whole genome shotgun (WGS) entry which is preliminary data.</text>
</comment>
<dbReference type="GO" id="GO:0000976">
    <property type="term" value="F:transcription cis-regulatory region binding"/>
    <property type="evidence" value="ECO:0007669"/>
    <property type="project" value="TreeGrafter"/>
</dbReference>
<keyword evidence="1" id="KW-0862">Zinc</keyword>
<accession>A0A074KUP9</accession>
<keyword evidence="1" id="KW-0479">Metal-binding</keyword>
<comment type="cofactor">
    <cofactor evidence="2">
        <name>Mn(2+)</name>
        <dbReference type="ChEBI" id="CHEBI:29035"/>
    </cofactor>
    <cofactor evidence="2">
        <name>Fe(2+)</name>
        <dbReference type="ChEBI" id="CHEBI:29033"/>
    </cofactor>
    <text evidence="2">Binds 1 Mn(2+) or Fe(2+) ion per subunit.</text>
</comment>
<keyword evidence="4" id="KW-1185">Reference proteome</keyword>
<dbReference type="InterPro" id="IPR036388">
    <property type="entry name" value="WH-like_DNA-bd_sf"/>
</dbReference>
<evidence type="ECO:0000256" key="1">
    <source>
        <dbReference type="PIRSR" id="PIRSR602481-1"/>
    </source>
</evidence>
<reference evidence="3 4" key="1">
    <citation type="submission" date="2014-04" db="EMBL/GenBank/DDBJ databases">
        <title>Characterization and application of a salt tolerant electro-active bacterium.</title>
        <authorList>
            <person name="Yang L."/>
            <person name="Wei S."/>
            <person name="Tay Q.X.M."/>
        </authorList>
    </citation>
    <scope>NUCLEOTIDE SEQUENCE [LARGE SCALE GENOMIC DNA]</scope>
    <source>
        <strain evidence="3 4">LY1</strain>
    </source>
</reference>
<protein>
    <submittedName>
        <fullName evidence="3">Fur family transcriptional regulator</fullName>
    </submittedName>
</protein>
<evidence type="ECO:0000313" key="4">
    <source>
        <dbReference type="Proteomes" id="UP000027821"/>
    </source>
</evidence>
<evidence type="ECO:0000313" key="3">
    <source>
        <dbReference type="EMBL" id="KEO73696.1"/>
    </source>
</evidence>
<dbReference type="PANTHER" id="PTHR33202">
    <property type="entry name" value="ZINC UPTAKE REGULATION PROTEIN"/>
    <property type="match status" value="1"/>
</dbReference>
<sequence length="138" mass="15917">MNINKVKNIISESGLKFTHQRMVIYKSIVDAENHPTAEHVFDSIKTQNPSISLGTVYKTLDTFVNAGLIQKFVDNKGVMRFDAILEAHSHIYCRKTNEISDYQNKALELMLKDFFEKHKIEDFEIDEISIVIKGQKVQ</sequence>
<dbReference type="InterPro" id="IPR036390">
    <property type="entry name" value="WH_DNA-bd_sf"/>
</dbReference>
<dbReference type="GO" id="GO:1900376">
    <property type="term" value="P:regulation of secondary metabolite biosynthetic process"/>
    <property type="evidence" value="ECO:0007669"/>
    <property type="project" value="TreeGrafter"/>
</dbReference>
<comment type="cofactor">
    <cofactor evidence="1">
        <name>Zn(2+)</name>
        <dbReference type="ChEBI" id="CHEBI:29105"/>
    </cofactor>
    <text evidence="1">Binds 1 zinc ion per subunit.</text>
</comment>
<dbReference type="STRING" id="1048983.EL17_10715"/>
<keyword evidence="2" id="KW-0408">Iron</keyword>